<dbReference type="InterPro" id="IPR001650">
    <property type="entry name" value="Helicase_C-like"/>
</dbReference>
<dbReference type="SMART" id="SM00487">
    <property type="entry name" value="DEXDc"/>
    <property type="match status" value="1"/>
</dbReference>
<keyword evidence="3" id="KW-0547">Nucleotide-binding</keyword>
<dbReference type="SMART" id="SM00490">
    <property type="entry name" value="HELICc"/>
    <property type="match status" value="1"/>
</dbReference>
<dbReference type="InterPro" id="IPR006935">
    <property type="entry name" value="Helicase/UvrB_N"/>
</dbReference>
<dbReference type="GO" id="GO:0004386">
    <property type="term" value="F:helicase activity"/>
    <property type="evidence" value="ECO:0007669"/>
    <property type="project" value="UniProtKB-KW"/>
</dbReference>
<keyword evidence="3" id="KW-0347">Helicase</keyword>
<accession>A0A969PMY6</accession>
<feature type="domain" description="Helicase ATP-binding" evidence="1">
    <location>
        <begin position="16"/>
        <end position="151"/>
    </location>
</feature>
<dbReference type="EMBL" id="JAATHJ010000006">
    <property type="protein sequence ID" value="NJP37167.1"/>
    <property type="molecule type" value="Genomic_DNA"/>
</dbReference>
<dbReference type="GO" id="GO:0016787">
    <property type="term" value="F:hydrolase activity"/>
    <property type="evidence" value="ECO:0007669"/>
    <property type="project" value="InterPro"/>
</dbReference>
<gene>
    <name evidence="3" type="ORF">HCN83_06140</name>
</gene>
<dbReference type="PANTHER" id="PTHR47396">
    <property type="entry name" value="TYPE I RESTRICTION ENZYME ECOKI R PROTEIN"/>
    <property type="match status" value="1"/>
</dbReference>
<dbReference type="PANTHER" id="PTHR47396:SF1">
    <property type="entry name" value="ATP-DEPENDENT HELICASE IRC3-RELATED"/>
    <property type="match status" value="1"/>
</dbReference>
<dbReference type="InterPro" id="IPR014001">
    <property type="entry name" value="Helicase_ATP-bd"/>
</dbReference>
<feature type="domain" description="Helicase C-terminal" evidence="2">
    <location>
        <begin position="203"/>
        <end position="348"/>
    </location>
</feature>
<comment type="caution">
    <text evidence="3">The sequence shown here is derived from an EMBL/GenBank/DDBJ whole genome shotgun (WGS) entry which is preliminary data.</text>
</comment>
<evidence type="ECO:0000313" key="4">
    <source>
        <dbReference type="Proteomes" id="UP000752012"/>
    </source>
</evidence>
<organism evidence="3 4">
    <name type="scientific">Alkalicoccus luteus</name>
    <dbReference type="NCBI Taxonomy" id="1237094"/>
    <lineage>
        <taxon>Bacteria</taxon>
        <taxon>Bacillati</taxon>
        <taxon>Bacillota</taxon>
        <taxon>Bacilli</taxon>
        <taxon>Bacillales</taxon>
        <taxon>Bacillaceae</taxon>
        <taxon>Alkalicoccus</taxon>
    </lineage>
</organism>
<dbReference type="Proteomes" id="UP000752012">
    <property type="component" value="Unassembled WGS sequence"/>
</dbReference>
<dbReference type="Pfam" id="PF04851">
    <property type="entry name" value="ResIII"/>
    <property type="match status" value="1"/>
</dbReference>
<name>A0A969PMY6_9BACI</name>
<dbReference type="InterPro" id="IPR027417">
    <property type="entry name" value="P-loop_NTPase"/>
</dbReference>
<evidence type="ECO:0000313" key="3">
    <source>
        <dbReference type="EMBL" id="NJP37167.1"/>
    </source>
</evidence>
<keyword evidence="3" id="KW-0378">Hydrolase</keyword>
<dbReference type="RefSeq" id="WP_168005514.1">
    <property type="nucleotide sequence ID" value="NZ_JAATHJ010000006.1"/>
</dbReference>
<dbReference type="PROSITE" id="PS51192">
    <property type="entry name" value="HELICASE_ATP_BIND_1"/>
    <property type="match status" value="1"/>
</dbReference>
<dbReference type="GO" id="GO:0003677">
    <property type="term" value="F:DNA binding"/>
    <property type="evidence" value="ECO:0007669"/>
    <property type="project" value="InterPro"/>
</dbReference>
<keyword evidence="3" id="KW-0067">ATP-binding</keyword>
<dbReference type="SUPFAM" id="SSF52540">
    <property type="entry name" value="P-loop containing nucleoside triphosphate hydrolases"/>
    <property type="match status" value="1"/>
</dbReference>
<dbReference type="GO" id="GO:0005829">
    <property type="term" value="C:cytosol"/>
    <property type="evidence" value="ECO:0007669"/>
    <property type="project" value="TreeGrafter"/>
</dbReference>
<evidence type="ECO:0000259" key="1">
    <source>
        <dbReference type="PROSITE" id="PS51192"/>
    </source>
</evidence>
<sequence length="449" mass="51479">MQLRDYQETLIKKIRDSYQRGSRSPCIVLGCGGGKTVLFAFMAEQSQKKGKTVWFAVHRKELLDQTVATFDAFNIDRTNIHIVMIGTVSRNLEKYPKPDFIIFDECHFSAARTWQRIIEAFPDAKIAGLTATPSRLDGKPLGETYDDLILGESVRSLIDRGYLAPYKYYAPSVADLSALKKKRGEFDQSQAEELLSQKAVFGDVIKHYSDIAAGKQTICYCSTIKHSEMMAEEFNAAGIHAVHFDGNTPKRERDRIISRFRKGEITVLCNVDLISVGFDCPDVDCCILLRPTDSTALYIQQACRALRYREGKTAVILDHVNNFERHGLPDDEHEWTLGEKFKKPKNVQEDGMFRIRQCEQCFAVYPTEERVCPNCGHELQVQPKEMENIKEIELEEIKREKEEQKKLIVLDYSSPDDCRNMEELAAYAERQGYKKGWIYHQGKARGFIR</sequence>
<dbReference type="InterPro" id="IPR050742">
    <property type="entry name" value="Helicase_Restrict-Modif_Enz"/>
</dbReference>
<dbReference type="PROSITE" id="PS51194">
    <property type="entry name" value="HELICASE_CTER"/>
    <property type="match status" value="1"/>
</dbReference>
<dbReference type="AlphaFoldDB" id="A0A969PMY6"/>
<evidence type="ECO:0000259" key="2">
    <source>
        <dbReference type="PROSITE" id="PS51194"/>
    </source>
</evidence>
<protein>
    <submittedName>
        <fullName evidence="3">DEAD/DEAH box helicase</fullName>
    </submittedName>
</protein>
<dbReference type="Gene3D" id="3.40.50.300">
    <property type="entry name" value="P-loop containing nucleotide triphosphate hydrolases"/>
    <property type="match status" value="2"/>
</dbReference>
<dbReference type="GO" id="GO:0005524">
    <property type="term" value="F:ATP binding"/>
    <property type="evidence" value="ECO:0007669"/>
    <property type="project" value="InterPro"/>
</dbReference>
<dbReference type="Pfam" id="PF00271">
    <property type="entry name" value="Helicase_C"/>
    <property type="match status" value="1"/>
</dbReference>
<proteinExistence type="predicted"/>
<keyword evidence="4" id="KW-1185">Reference proteome</keyword>
<reference evidence="3 4" key="1">
    <citation type="submission" date="2020-03" db="EMBL/GenBank/DDBJ databases">
        <title>Assessment of the enzymatic potential of alkaline-tolerant lipase obtained from Bacillus luteus H11 (technogenic soil) for the bioremediation of saline soils contaminated with petroleum substances.</title>
        <authorList>
            <person name="Kalwasinska A."/>
        </authorList>
    </citation>
    <scope>NUCLEOTIDE SEQUENCE [LARGE SCALE GENOMIC DNA]</scope>
    <source>
        <strain evidence="3 4">H11</strain>
    </source>
</reference>